<dbReference type="STRING" id="877500.GCA_000935065_00826"/>
<accession>A0A4Q0XZ15</accession>
<dbReference type="InterPro" id="IPR037284">
    <property type="entry name" value="SUF_FeS_clus_asmbl_SufBD_sf"/>
</dbReference>
<dbReference type="EMBL" id="PDKO01000010">
    <property type="protein sequence ID" value="RXJ62014.1"/>
    <property type="molecule type" value="Genomic_DNA"/>
</dbReference>
<evidence type="ECO:0000313" key="3">
    <source>
        <dbReference type="Proteomes" id="UP000290191"/>
    </source>
</evidence>
<proteinExistence type="predicted"/>
<evidence type="ECO:0000313" key="2">
    <source>
        <dbReference type="EMBL" id="RXJ62014.1"/>
    </source>
</evidence>
<dbReference type="PANTHER" id="PTHR43575:SF1">
    <property type="entry name" value="PROTEIN ABCI7, CHLOROPLASTIC"/>
    <property type="match status" value="1"/>
</dbReference>
<dbReference type="PANTHER" id="PTHR43575">
    <property type="entry name" value="PROTEIN ABCI7, CHLOROPLASTIC"/>
    <property type="match status" value="1"/>
</dbReference>
<feature type="domain" description="SUF system FeS cluster assembly SufBD core" evidence="1">
    <location>
        <begin position="35"/>
        <end position="252"/>
    </location>
</feature>
<dbReference type="AlphaFoldDB" id="A0A4Q0XZ15"/>
<dbReference type="RefSeq" id="WP_129082548.1">
    <property type="nucleotide sequence ID" value="NZ_CP041070.1"/>
</dbReference>
<keyword evidence="3" id="KW-1185">Reference proteome</keyword>
<sequence>MRLMNLKNDELLIDENTKEPLKLIYYPKEENKSSLKIKIKEGVKASIIEVFAGNDLNEEFNREFIIEDNAKLEYLKYQNIGENSNININYTLDLKNSAVLNMINLELGEGSNKNNFFTNLDEKESKLNIYGLVKLYKNSKSESIFRTTHNGQKCFSNIKYKHILDDSSKATFDALSKVNESALFSKVLQNSNTVLLSDDAVIFARPHLEICIDELEASHGATTGSLNKEQLLYLQARGIEEKKAKQMLLKAFENEIYAKIEDSKIAEFLKNLEGDNNV</sequence>
<reference evidence="2 3" key="1">
    <citation type="submission" date="2017-10" db="EMBL/GenBank/DDBJ databases">
        <title>Genomics of the genus Arcobacter.</title>
        <authorList>
            <person name="Perez-Cataluna A."/>
            <person name="Figueras M.J."/>
        </authorList>
    </citation>
    <scope>NUCLEOTIDE SEQUENCE [LARGE SCALE GENOMIC DNA]</scope>
    <source>
        <strain evidence="2 3">DSM 24636</strain>
    </source>
</reference>
<dbReference type="InterPro" id="IPR000825">
    <property type="entry name" value="SUF_FeS_clus_asmbl_SufBD_core"/>
</dbReference>
<gene>
    <name evidence="2" type="ORF">CRV06_11300</name>
</gene>
<dbReference type="InterPro" id="IPR055346">
    <property type="entry name" value="Fe-S_cluster_assembly_SufBD"/>
</dbReference>
<dbReference type="GO" id="GO:0016226">
    <property type="term" value="P:iron-sulfur cluster assembly"/>
    <property type="evidence" value="ECO:0007669"/>
    <property type="project" value="InterPro"/>
</dbReference>
<dbReference type="OrthoDB" id="9768262at2"/>
<dbReference type="Pfam" id="PF01458">
    <property type="entry name" value="SUFBD_core"/>
    <property type="match status" value="1"/>
</dbReference>
<dbReference type="SUPFAM" id="SSF101960">
    <property type="entry name" value="Stabilizer of iron transporter SufD"/>
    <property type="match status" value="1"/>
</dbReference>
<comment type="caution">
    <text evidence="2">The sequence shown here is derived from an EMBL/GenBank/DDBJ whole genome shotgun (WGS) entry which is preliminary data.</text>
</comment>
<dbReference type="Proteomes" id="UP000290191">
    <property type="component" value="Unassembled WGS sequence"/>
</dbReference>
<name>A0A4Q0XZ15_9BACT</name>
<protein>
    <submittedName>
        <fullName evidence="2">Fe-S assembly protein</fullName>
    </submittedName>
</protein>
<organism evidence="2 3">
    <name type="scientific">Halarcobacter anaerophilus</name>
    <dbReference type="NCBI Taxonomy" id="877500"/>
    <lineage>
        <taxon>Bacteria</taxon>
        <taxon>Pseudomonadati</taxon>
        <taxon>Campylobacterota</taxon>
        <taxon>Epsilonproteobacteria</taxon>
        <taxon>Campylobacterales</taxon>
        <taxon>Arcobacteraceae</taxon>
        <taxon>Halarcobacter</taxon>
    </lineage>
</organism>
<evidence type="ECO:0000259" key="1">
    <source>
        <dbReference type="Pfam" id="PF01458"/>
    </source>
</evidence>